<feature type="region of interest" description="Disordered" evidence="1">
    <location>
        <begin position="39"/>
        <end position="80"/>
    </location>
</feature>
<evidence type="ECO:0000313" key="2">
    <source>
        <dbReference type="EMBL" id="GKT35000.1"/>
    </source>
</evidence>
<evidence type="ECO:0000313" key="3">
    <source>
        <dbReference type="Proteomes" id="UP001057375"/>
    </source>
</evidence>
<proteinExistence type="predicted"/>
<reference evidence="2" key="1">
    <citation type="submission" date="2022-03" db="EMBL/GenBank/DDBJ databases">
        <title>Draft genome sequence of Aduncisulcus paluster, a free-living microaerophilic Fornicata.</title>
        <authorList>
            <person name="Yuyama I."/>
            <person name="Kume K."/>
            <person name="Tamura T."/>
            <person name="Inagaki Y."/>
            <person name="Hashimoto T."/>
        </authorList>
    </citation>
    <scope>NUCLEOTIDE SEQUENCE</scope>
    <source>
        <strain evidence="2">NY0171</strain>
    </source>
</reference>
<dbReference type="Proteomes" id="UP001057375">
    <property type="component" value="Unassembled WGS sequence"/>
</dbReference>
<name>A0ABQ5KRA0_9EUKA</name>
<organism evidence="2 3">
    <name type="scientific">Aduncisulcus paluster</name>
    <dbReference type="NCBI Taxonomy" id="2918883"/>
    <lineage>
        <taxon>Eukaryota</taxon>
        <taxon>Metamonada</taxon>
        <taxon>Carpediemonas-like organisms</taxon>
        <taxon>Aduncisulcus</taxon>
    </lineage>
</organism>
<evidence type="ECO:0000256" key="1">
    <source>
        <dbReference type="SAM" id="MobiDB-lite"/>
    </source>
</evidence>
<protein>
    <submittedName>
        <fullName evidence="2">Uncharacterized protein</fullName>
    </submittedName>
</protein>
<sequence>MDLTKPNETESKKKEEPKDLITELHNRIEQLEEELARVKKERDELKASKDPQKRRYSEEKEKFEEHVSEKKVQFSSQKESKDDKMKRISFKYENIPWTEESYSVVAARTAGFEVFDAIPIPLSDDPIAHFAFESFAPKLLAGHCLQRQVYIGKKSRTLADILHKVMFNCPLPRGLSRCEGCSVKGCGNVLHRRYRTSDFVMKPGEVISRLEVAFGEEAVQRAKDQAEYIMLVDGPGVNPVIKVIEEAIPPEELKSQNGSSSKKEEEETE</sequence>
<gene>
    <name evidence="2" type="ORF">ADUPG1_008252</name>
</gene>
<feature type="region of interest" description="Disordered" evidence="1">
    <location>
        <begin position="1"/>
        <end position="22"/>
    </location>
</feature>
<accession>A0ABQ5KRA0</accession>
<dbReference type="EMBL" id="BQXS01010899">
    <property type="protein sequence ID" value="GKT35000.1"/>
    <property type="molecule type" value="Genomic_DNA"/>
</dbReference>
<keyword evidence="3" id="KW-1185">Reference proteome</keyword>
<comment type="caution">
    <text evidence="2">The sequence shown here is derived from an EMBL/GenBank/DDBJ whole genome shotgun (WGS) entry which is preliminary data.</text>
</comment>
<feature type="region of interest" description="Disordered" evidence="1">
    <location>
        <begin position="249"/>
        <end position="269"/>
    </location>
</feature>